<dbReference type="InterPro" id="IPR000340">
    <property type="entry name" value="Dual-sp_phosphatase_cat-dom"/>
</dbReference>
<organism evidence="2">
    <name type="scientific">marine sediment metagenome</name>
    <dbReference type="NCBI Taxonomy" id="412755"/>
    <lineage>
        <taxon>unclassified sequences</taxon>
        <taxon>metagenomes</taxon>
        <taxon>ecological metagenomes</taxon>
    </lineage>
</organism>
<reference evidence="2" key="1">
    <citation type="journal article" date="2014" name="Front. Microbiol.">
        <title>High frequency of phylogenetically diverse reductive dehalogenase-homologous genes in deep subseafloor sedimentary metagenomes.</title>
        <authorList>
            <person name="Kawai M."/>
            <person name="Futagami T."/>
            <person name="Toyoda A."/>
            <person name="Takaki Y."/>
            <person name="Nishi S."/>
            <person name="Hori S."/>
            <person name="Arai W."/>
            <person name="Tsubouchi T."/>
            <person name="Morono Y."/>
            <person name="Uchiyama I."/>
            <person name="Ito T."/>
            <person name="Fujiyama A."/>
            <person name="Inagaki F."/>
            <person name="Takami H."/>
        </authorList>
    </citation>
    <scope>NUCLEOTIDE SEQUENCE</scope>
    <source>
        <strain evidence="2">Expedition CK06-06</strain>
    </source>
</reference>
<feature type="non-terminal residue" evidence="2">
    <location>
        <position position="1"/>
    </location>
</feature>
<feature type="domain" description="Tyrosine specific protein phosphatases" evidence="1">
    <location>
        <begin position="40"/>
        <end position="97"/>
    </location>
</feature>
<dbReference type="CDD" id="cd14498">
    <property type="entry name" value="DSP"/>
    <property type="match status" value="1"/>
</dbReference>
<dbReference type="InterPro" id="IPR000387">
    <property type="entry name" value="Tyr_Pase_dom"/>
</dbReference>
<gene>
    <name evidence="2" type="ORF">S03H2_24126</name>
</gene>
<proteinExistence type="predicted"/>
<protein>
    <recommendedName>
        <fullName evidence="1">Tyrosine specific protein phosphatases domain-containing protein</fullName>
    </recommendedName>
</protein>
<name>X1ESG6_9ZZZZ</name>
<comment type="caution">
    <text evidence="2">The sequence shown here is derived from an EMBL/GenBank/DDBJ whole genome shotgun (WGS) entry which is preliminary data.</text>
</comment>
<evidence type="ECO:0000313" key="2">
    <source>
        <dbReference type="EMBL" id="GAH35487.1"/>
    </source>
</evidence>
<evidence type="ECO:0000259" key="1">
    <source>
        <dbReference type="PROSITE" id="PS50056"/>
    </source>
</evidence>
<accession>X1ESG6</accession>
<dbReference type="PROSITE" id="PS50056">
    <property type="entry name" value="TYR_PHOSPHATASE_2"/>
    <property type="match status" value="1"/>
</dbReference>
<dbReference type="Gene3D" id="3.90.190.10">
    <property type="entry name" value="Protein tyrosine phosphatase superfamily"/>
    <property type="match status" value="1"/>
</dbReference>
<dbReference type="InterPro" id="IPR029021">
    <property type="entry name" value="Prot-tyrosine_phosphatase-like"/>
</dbReference>
<dbReference type="AlphaFoldDB" id="X1ESG6"/>
<dbReference type="EMBL" id="BARU01013321">
    <property type="protein sequence ID" value="GAH35487.1"/>
    <property type="molecule type" value="Genomic_DNA"/>
</dbReference>
<sequence length="123" mass="13924">VQLVINMRIERKPYQDEHNPPMHAIWNPTIDSPLFPIPMRSLMKGVRAALPVIENGGKVYVHCQAGVHRGVAMGAAILIAQGFEPQEAMDLIKAKRPAADPDAWYIRRRILRFAKIWDQDAFA</sequence>
<dbReference type="Pfam" id="PF00782">
    <property type="entry name" value="DSPc"/>
    <property type="match status" value="1"/>
</dbReference>
<dbReference type="SUPFAM" id="SSF52799">
    <property type="entry name" value="(Phosphotyrosine protein) phosphatases II"/>
    <property type="match status" value="1"/>
</dbReference>